<dbReference type="GO" id="GO:0019888">
    <property type="term" value="F:protein phosphatase regulator activity"/>
    <property type="evidence" value="ECO:0007669"/>
    <property type="project" value="InterPro"/>
</dbReference>
<feature type="compositionally biased region" description="Polar residues" evidence="13">
    <location>
        <begin position="1132"/>
        <end position="1142"/>
    </location>
</feature>
<feature type="region of interest" description="Disordered" evidence="13">
    <location>
        <begin position="2014"/>
        <end position="2079"/>
    </location>
</feature>
<sequence>MVDREPGSPTWKFTQCFGDKGDVEDITEADIISTVEFDHTGNYLATGDKGGRVVLFERNETKKTCEYKFHTEFQSHEPEFDYLKSLEIEEKINKIKWCRRQNASHFLLSTNDKTIKLWKVFDKSLKVVAENNLSNELTPAGAVGGGGAPRAPRLSFKDASALKLPRMTHHDTVVAAVPRRTYANAHAYHINSISVNSDGETFISSDDLRINLWNLNIQDQSFNIVDIKPANMEELTEVITAAEFHPTSCNWFMYASSKGTIKLADMRQRALCDEHSKLFEQEEDASSRSFFSEIISSISDVRFSHDGRYIVSRDYLTVKIWDVNMERQPVKTIPIHEHLRPRLCDTYENDSIFDKFEVVFSGDAENVMTGSYNNNFMIYPTDPSKETEIVLQADKSAFKAKKVGVPTPMNKNGKKNGSRAGSPAGPGSRMKKETDADQIDFNKKILHMSWHPYEDSIAIAATNNLFVFSAFDNWHPAGGPPSHPGMDQMSQQPRPLGSFSQNPPSQQGPSSQPAGPVLPPPAGPYHPANQNPGHSLPGLAELSQGHGGPHQPAYGQHPGAPSHATGHSLPGIGQTMQHPSPQSLNRERERDSRERELIERQRQQEEMVHREREQREREREQLERQQLERQREQQHHPVQSHTGSIPLHQPVASKVPNSIHGPNGLLSNLGSNPPNGPQGAMQPSGAPGGLYGSQMQHGEGTPRAYMQHPAGPPGQSMMFNGSGGPIPGNVAALAQGQQPILNDALSYLDQVKVRFVDQPDVYNRFLDIMKDFKSQAIDTPGVIQRVSTLFNGHPALIQGFNTFLPPGYRIECGTEDNPDAIRVTTPSGTNTLNMPRPRPSMDPAGDMGPAGGMGSHGRTDYYDQARPGWQQQPQGQQQGNLPASYSPGSRMIGPGMFGQGAQGQPQDHHFDYPTQQEQQAAAGAAAMAHQQDQRGVSQLQGAAAASAAMGRHGMMQVSPASAQASSLSQPMNSLAGVGSGMLQGTQADLNKRGPVEFNHAISYVNKIKNRFASAPEIYKQFLEILQTYQRESKPIQDVYAQVTQLFNTAPDLLEDFKQFLPESAAHAKQQAAARQAEEAIPISNVRGEPGYPSAGSLPSQTPGRDMKMPPLGQFNVKDSAKEGKKRRGGPSAPSTMTSSISGPSAGAEAARVADAQAGRPAALQTGNANKRAKVHHTKPTQAEIPAVSPTLIPALPEPIQPSQTMTPSQEEFAFFDRVKKYIGNKSMFNEFLKLCNLYSTDLIDRNVLIKKAAGYIGSNPELMAWFKRFMHIDEPEDKVIETKPKQESGVVNLSHCRSLGPSYRLLPKRERQKPCSGRDQLCYSVLNDEWASHPTWESEDSGFVAHRKNQFEDALHRIEEDRHDYDHHIEACTRTIQLIEPIVQQFLVMTEAERAAFKLPPGLGGQSEAIYQRVIKKVYDRQRGGRIIREMFDRPCHVLPIVLFRLKQKCEEWKASQREWDKVWREQTQKAYWRSLDHQAIASKATDKKLFVAKHIQNEIQSKFEDARGLRKSGFQIPRHQFEFAFDDPAVIIDATQLLLLFIDRNSAGFGADPSKVMAFIKDFVPIFYGMDRDTFHMYMNEMSSDTPSGEDGDDESLAAEDVLTWRNRKGVNGKKMDLLRDVLERRSEKANRSDKDRSTPASRDGTPDAVLVPSTPVPEPAEAFDVAELKWMEHPGQGNFNLQREYALNESYVKKVHHLYANLNIYCFFRTFEILYSRLLRIKMHEKDAHEHVRRALIPKPARDLGLMDKLPTDFFYDCDPKANLYQQIVRMCEEVIKGDMDASHLEETLRRYYLRSGYQLYNLEKMFAGIAKFAGSIFNGDSKDRSADIINLFFKERDREETTHNQEIQYRKQVERLVKDGDIYRITYNPQTKKTTVQLLTPEDATLENEELSREARWSYYVSAYTMRDPTEGVPFSQMRMPFLKRNLPPKLEQEEEYNRYYRPLVHQDGLIIRICANSYHILYEPGSCDWWWRPKALSEESPEDIAKEEAAVKERRRDRFMEKFVNNPSWAQGLSKDQVDESNQRFRSWIKGPEPEKEKEKAPPGATEEAGSEKKGDKEDAEMPDAESTAPESKEQ</sequence>
<comment type="caution">
    <text evidence="15">The sequence shown here is derived from an EMBL/GenBank/DDBJ whole genome shotgun (WGS) entry which is preliminary data.</text>
</comment>
<evidence type="ECO:0000256" key="10">
    <source>
        <dbReference type="ARBA" id="ARBA00055525"/>
    </source>
</evidence>
<feature type="compositionally biased region" description="Low complexity" evidence="13">
    <location>
        <begin position="915"/>
        <end position="930"/>
    </location>
</feature>
<protein>
    <recommendedName>
        <fullName evidence="11">Protein phosphatase PP2A regulatory subunit B</fullName>
    </recommendedName>
</protein>
<feature type="compositionally biased region" description="Low complexity" evidence="13">
    <location>
        <begin position="867"/>
        <end position="879"/>
    </location>
</feature>
<dbReference type="FunFam" id="2.130.10.10:FF:000189">
    <property type="entry name" value="Protein phosphatase PP2A regulatory subunit B"/>
    <property type="match status" value="1"/>
</dbReference>
<evidence type="ECO:0000256" key="1">
    <source>
        <dbReference type="ARBA" id="ARBA00004123"/>
    </source>
</evidence>
<dbReference type="PROSITE" id="PS01024">
    <property type="entry name" value="PR55_1"/>
    <property type="match status" value="1"/>
</dbReference>
<dbReference type="SUPFAM" id="SSF50978">
    <property type="entry name" value="WD40 repeat-like"/>
    <property type="match status" value="1"/>
</dbReference>
<dbReference type="Pfam" id="PF16879">
    <property type="entry name" value="Sin3a_C"/>
    <property type="match status" value="1"/>
</dbReference>
<dbReference type="SUPFAM" id="SSF47762">
    <property type="entry name" value="PAH2 domain"/>
    <property type="match status" value="3"/>
</dbReference>
<feature type="compositionally biased region" description="Basic and acidic residues" evidence="13">
    <location>
        <begin position="1628"/>
        <end position="1639"/>
    </location>
</feature>
<keyword evidence="7" id="KW-0805">Transcription regulation</keyword>
<evidence type="ECO:0000256" key="6">
    <source>
        <dbReference type="ARBA" id="ARBA00022737"/>
    </source>
</evidence>
<name>A0A9P3FA45_ASPVI</name>
<evidence type="ECO:0000256" key="3">
    <source>
        <dbReference type="ARBA" id="ARBA00022491"/>
    </source>
</evidence>
<dbReference type="InterPro" id="IPR018067">
    <property type="entry name" value="PP2A_PR55_CS"/>
</dbReference>
<evidence type="ECO:0000256" key="12">
    <source>
        <dbReference type="PROSITE-ProRule" id="PRU00810"/>
    </source>
</evidence>
<feature type="region of interest" description="Disordered" evidence="13">
    <location>
        <begin position="477"/>
        <end position="708"/>
    </location>
</feature>
<dbReference type="InterPro" id="IPR036322">
    <property type="entry name" value="WD40_repeat_dom_sf"/>
</dbReference>
<comment type="function">
    <text evidence="10">Phosphatase 2A affects a variety of biological processes in the cell such as transcription, cell cycle progression and cellular morphogenesis, and provides an initial identification of critical substrates for this phosphatase. The regulatory subunit may direct the catalytic subunit to distinct, albeit overlapping, subsets of substrates.</text>
</comment>
<feature type="compositionally biased region" description="Low complexity" evidence="13">
    <location>
        <begin position="497"/>
        <end position="515"/>
    </location>
</feature>
<evidence type="ECO:0000256" key="11">
    <source>
        <dbReference type="ARBA" id="ARBA00067298"/>
    </source>
</evidence>
<dbReference type="InterPro" id="IPR036600">
    <property type="entry name" value="PAH_sf"/>
</dbReference>
<dbReference type="OrthoDB" id="10265969at2759"/>
<dbReference type="InterPro" id="IPR031693">
    <property type="entry name" value="Sin3_C"/>
</dbReference>
<reference evidence="15 16" key="1">
    <citation type="submission" date="2021-02" db="EMBL/GenBank/DDBJ databases">
        <title>Pan-genome distribution and transcriptional activeness of fungal secondary metabolism genes in Aspergillus section Fumigati.</title>
        <authorList>
            <person name="Takahashi H."/>
            <person name="Umemura M."/>
            <person name="Ninomiya A."/>
            <person name="Kusuya Y."/>
            <person name="Urayama S."/>
            <person name="Shimizu M."/>
            <person name="Watanabe A."/>
            <person name="Kamei K."/>
            <person name="Yaguchi T."/>
            <person name="Hagiwara D."/>
        </authorList>
    </citation>
    <scope>NUCLEOTIDE SEQUENCE [LARGE SCALE GENOMIC DNA]</scope>
    <source>
        <strain evidence="15 16">IFM 47045</strain>
    </source>
</reference>
<dbReference type="Proteomes" id="UP000710440">
    <property type="component" value="Unassembled WGS sequence"/>
</dbReference>
<feature type="compositionally biased region" description="Low complexity" evidence="13">
    <location>
        <begin position="418"/>
        <end position="428"/>
    </location>
</feature>
<dbReference type="InterPro" id="IPR015943">
    <property type="entry name" value="WD40/YVTN_repeat-like_dom_sf"/>
</dbReference>
<keyword evidence="6" id="KW-0677">Repeat</keyword>
<comment type="subcellular location">
    <subcellularLocation>
        <location evidence="1 12">Nucleus</location>
    </subcellularLocation>
</comment>
<dbReference type="SMART" id="SM00761">
    <property type="entry name" value="HDAC_interact"/>
    <property type="match status" value="1"/>
</dbReference>
<evidence type="ECO:0000256" key="4">
    <source>
        <dbReference type="ARBA" id="ARBA00022553"/>
    </source>
</evidence>
<keyword evidence="16" id="KW-1185">Reference proteome</keyword>
<evidence type="ECO:0000256" key="7">
    <source>
        <dbReference type="ARBA" id="ARBA00023015"/>
    </source>
</evidence>
<feature type="region of interest" description="Disordered" evidence="13">
    <location>
        <begin position="1082"/>
        <end position="1183"/>
    </location>
</feature>
<feature type="region of interest" description="Disordered" evidence="13">
    <location>
        <begin position="401"/>
        <end position="434"/>
    </location>
</feature>
<dbReference type="RefSeq" id="XP_043130519.1">
    <property type="nucleotide sequence ID" value="XM_043274584.1"/>
</dbReference>
<dbReference type="GO" id="GO:0010628">
    <property type="term" value="P:positive regulation of gene expression"/>
    <property type="evidence" value="ECO:0007669"/>
    <property type="project" value="UniProtKB-ARBA"/>
</dbReference>
<dbReference type="GO" id="GO:0000159">
    <property type="term" value="C:protein phosphatase type 2A complex"/>
    <property type="evidence" value="ECO:0007669"/>
    <property type="project" value="InterPro"/>
</dbReference>
<evidence type="ECO:0000256" key="9">
    <source>
        <dbReference type="ARBA" id="ARBA00023242"/>
    </source>
</evidence>
<keyword evidence="9 12" id="KW-0539">Nucleus</keyword>
<dbReference type="EMBL" id="BOPL01000013">
    <property type="protein sequence ID" value="GIK07333.1"/>
    <property type="molecule type" value="Genomic_DNA"/>
</dbReference>
<dbReference type="FunFam" id="2.130.10.10:FF:000174">
    <property type="entry name" value="Protein phosphatase PP2A regulatory subunit B"/>
    <property type="match status" value="1"/>
</dbReference>
<dbReference type="FunFam" id="1.20.1160.11:FF:000003">
    <property type="entry name" value="Paired amphipathic helix SIN3-like protein"/>
    <property type="match status" value="1"/>
</dbReference>
<feature type="region of interest" description="Disordered" evidence="13">
    <location>
        <begin position="915"/>
        <end position="934"/>
    </location>
</feature>
<feature type="region of interest" description="Disordered" evidence="13">
    <location>
        <begin position="1628"/>
        <end position="1658"/>
    </location>
</feature>
<evidence type="ECO:0000313" key="15">
    <source>
        <dbReference type="EMBL" id="GIK07333.1"/>
    </source>
</evidence>
<dbReference type="GO" id="GO:0033698">
    <property type="term" value="C:Rpd3L complex"/>
    <property type="evidence" value="ECO:0007669"/>
    <property type="project" value="UniProtKB-ARBA"/>
</dbReference>
<feature type="domain" description="Histone deacetylase interacting" evidence="14">
    <location>
        <begin position="1295"/>
        <end position="1396"/>
    </location>
</feature>
<dbReference type="PROSITE" id="PS01025">
    <property type="entry name" value="PR55_2"/>
    <property type="match status" value="1"/>
</dbReference>
<dbReference type="PRINTS" id="PR00600">
    <property type="entry name" value="PP2APR55"/>
</dbReference>
<dbReference type="Gene3D" id="2.130.10.10">
    <property type="entry name" value="YVTN repeat-like/Quinoprotein amine dehydrogenase"/>
    <property type="match status" value="2"/>
</dbReference>
<keyword evidence="8" id="KW-0804">Transcription</keyword>
<dbReference type="GO" id="GO:0006355">
    <property type="term" value="P:regulation of DNA-templated transcription"/>
    <property type="evidence" value="ECO:0007669"/>
    <property type="project" value="InterPro"/>
</dbReference>
<evidence type="ECO:0000259" key="14">
    <source>
        <dbReference type="SMART" id="SM00761"/>
    </source>
</evidence>
<dbReference type="Pfam" id="PF08295">
    <property type="entry name" value="Sin3_corepress"/>
    <property type="match status" value="1"/>
</dbReference>
<feature type="compositionally biased region" description="Polar residues" evidence="13">
    <location>
        <begin position="574"/>
        <end position="584"/>
    </location>
</feature>
<comment type="similarity">
    <text evidence="2">Belongs to the phosphatase 2A regulatory subunit B family.</text>
</comment>
<dbReference type="Pfam" id="PF02671">
    <property type="entry name" value="PAH"/>
    <property type="match status" value="3"/>
</dbReference>
<dbReference type="InterPro" id="IPR013194">
    <property type="entry name" value="HDAC_interact_dom"/>
</dbReference>
<evidence type="ECO:0000256" key="8">
    <source>
        <dbReference type="ARBA" id="ARBA00023163"/>
    </source>
</evidence>
<feature type="compositionally biased region" description="Basic and acidic residues" evidence="13">
    <location>
        <begin position="585"/>
        <end position="635"/>
    </location>
</feature>
<dbReference type="PANTHER" id="PTHR11871">
    <property type="entry name" value="PROTEIN PHOSPHATASE PP2A REGULATORY SUBUNIT B"/>
    <property type="match status" value="1"/>
</dbReference>
<evidence type="ECO:0000256" key="13">
    <source>
        <dbReference type="SAM" id="MobiDB-lite"/>
    </source>
</evidence>
<dbReference type="InterPro" id="IPR003822">
    <property type="entry name" value="PAH"/>
</dbReference>
<gene>
    <name evidence="15" type="ORF">Aspvir_002995</name>
</gene>
<feature type="region of interest" description="Disordered" evidence="13">
    <location>
        <begin position="815"/>
        <end position="910"/>
    </location>
</feature>
<organism evidence="15 16">
    <name type="scientific">Aspergillus viridinutans</name>
    <dbReference type="NCBI Taxonomy" id="75553"/>
    <lineage>
        <taxon>Eukaryota</taxon>
        <taxon>Fungi</taxon>
        <taxon>Dikarya</taxon>
        <taxon>Ascomycota</taxon>
        <taxon>Pezizomycotina</taxon>
        <taxon>Eurotiomycetes</taxon>
        <taxon>Eurotiomycetidae</taxon>
        <taxon>Eurotiales</taxon>
        <taxon>Aspergillaceae</taxon>
        <taxon>Aspergillus</taxon>
        <taxon>Aspergillus subgen. Fumigati</taxon>
    </lineage>
</organism>
<dbReference type="Pfam" id="PF00400">
    <property type="entry name" value="WD40"/>
    <property type="match status" value="1"/>
</dbReference>
<dbReference type="InterPro" id="IPR001680">
    <property type="entry name" value="WD40_rpt"/>
</dbReference>
<proteinExistence type="inferred from homology"/>
<dbReference type="GO" id="GO:1902531">
    <property type="term" value="P:regulation of intracellular signal transduction"/>
    <property type="evidence" value="ECO:0007669"/>
    <property type="project" value="UniProtKB-ARBA"/>
</dbReference>
<keyword evidence="4" id="KW-0597">Phosphoprotein</keyword>
<dbReference type="PROSITE" id="PS51477">
    <property type="entry name" value="PAH"/>
    <property type="match status" value="2"/>
</dbReference>
<dbReference type="FunFam" id="1.20.1160.11:FF:000002">
    <property type="entry name" value="Paired amphipathic helix protein SIN3"/>
    <property type="match status" value="1"/>
</dbReference>
<accession>A0A9P3FA45</accession>
<dbReference type="GO" id="GO:0010972">
    <property type="term" value="P:negative regulation of G2/M transition of mitotic cell cycle"/>
    <property type="evidence" value="ECO:0007669"/>
    <property type="project" value="UniProtKB-ARBA"/>
</dbReference>
<keyword evidence="5" id="KW-0853">WD repeat</keyword>
<dbReference type="InterPro" id="IPR000009">
    <property type="entry name" value="PP2A_PR55"/>
</dbReference>
<evidence type="ECO:0000313" key="16">
    <source>
        <dbReference type="Proteomes" id="UP000710440"/>
    </source>
</evidence>
<feature type="compositionally biased region" description="Polar residues" evidence="13">
    <location>
        <begin position="824"/>
        <end position="833"/>
    </location>
</feature>
<dbReference type="SMART" id="SM00320">
    <property type="entry name" value="WD40"/>
    <property type="match status" value="6"/>
</dbReference>
<dbReference type="FunFam" id="1.20.1160.11:FF:000001">
    <property type="entry name" value="Paired amphipathic helix protein Sin3"/>
    <property type="match status" value="1"/>
</dbReference>
<keyword evidence="3" id="KW-0678">Repressor</keyword>
<evidence type="ECO:0000256" key="5">
    <source>
        <dbReference type="ARBA" id="ARBA00022574"/>
    </source>
</evidence>
<dbReference type="Gene3D" id="1.20.1160.11">
    <property type="entry name" value="Paired amphipathic helix"/>
    <property type="match status" value="3"/>
</dbReference>
<evidence type="ECO:0000256" key="2">
    <source>
        <dbReference type="ARBA" id="ARBA00008259"/>
    </source>
</evidence>
<dbReference type="GeneID" id="66930977"/>
<feature type="compositionally biased region" description="Basic and acidic residues" evidence="13">
    <location>
        <begin position="2036"/>
        <end position="2045"/>
    </location>
</feature>